<evidence type="ECO:0000256" key="2">
    <source>
        <dbReference type="ARBA" id="ARBA00005369"/>
    </source>
</evidence>
<evidence type="ECO:0000256" key="5">
    <source>
        <dbReference type="ARBA" id="ARBA00022490"/>
    </source>
</evidence>
<protein>
    <recommendedName>
        <fullName evidence="4">Protein-L-isoaspartate O-methyltransferase</fullName>
        <ecNumber evidence="3">2.1.1.77</ecNumber>
    </recommendedName>
    <alternativeName>
        <fullName evidence="11">L-isoaspartyl protein carboxyl methyltransferase</fullName>
    </alternativeName>
    <alternativeName>
        <fullName evidence="9">Protein L-isoaspartyl methyltransferase</fullName>
    </alternativeName>
    <alternativeName>
        <fullName evidence="10">Protein-beta-aspartate methyltransferase</fullName>
    </alternativeName>
</protein>
<keyword evidence="5" id="KW-0963">Cytoplasm</keyword>
<keyword evidence="8" id="KW-0949">S-adenosyl-L-methionine</keyword>
<reference evidence="12" key="2">
    <citation type="submission" date="2020-09" db="EMBL/GenBank/DDBJ databases">
        <authorList>
            <person name="Sun Q."/>
            <person name="Ohkuma M."/>
        </authorList>
    </citation>
    <scope>NUCLEOTIDE SEQUENCE</scope>
    <source>
        <strain evidence="12">JCM 3313</strain>
    </source>
</reference>
<keyword evidence="7" id="KW-0808">Transferase</keyword>
<comment type="caution">
    <text evidence="12">The sequence shown here is derived from an EMBL/GenBank/DDBJ whole genome shotgun (WGS) entry which is preliminary data.</text>
</comment>
<dbReference type="RefSeq" id="WP_189223984.1">
    <property type="nucleotide sequence ID" value="NZ_BMRG01000005.1"/>
</dbReference>
<dbReference type="SUPFAM" id="SSF53335">
    <property type="entry name" value="S-adenosyl-L-methionine-dependent methyltransferases"/>
    <property type="match status" value="1"/>
</dbReference>
<dbReference type="PANTHER" id="PTHR11579:SF0">
    <property type="entry name" value="PROTEIN-L-ISOASPARTATE(D-ASPARTATE) O-METHYLTRANSFERASE"/>
    <property type="match status" value="1"/>
</dbReference>
<dbReference type="Pfam" id="PF01135">
    <property type="entry name" value="PCMT"/>
    <property type="match status" value="1"/>
</dbReference>
<evidence type="ECO:0000313" key="12">
    <source>
        <dbReference type="EMBL" id="GGP56723.1"/>
    </source>
</evidence>
<organism evidence="12 13">
    <name type="scientific">Saccharothrix coeruleofusca</name>
    <dbReference type="NCBI Taxonomy" id="33919"/>
    <lineage>
        <taxon>Bacteria</taxon>
        <taxon>Bacillati</taxon>
        <taxon>Actinomycetota</taxon>
        <taxon>Actinomycetes</taxon>
        <taxon>Pseudonocardiales</taxon>
        <taxon>Pseudonocardiaceae</taxon>
        <taxon>Saccharothrix</taxon>
    </lineage>
</organism>
<evidence type="ECO:0000256" key="8">
    <source>
        <dbReference type="ARBA" id="ARBA00022691"/>
    </source>
</evidence>
<dbReference type="EC" id="2.1.1.77" evidence="3"/>
<dbReference type="GO" id="GO:0004719">
    <property type="term" value="F:protein-L-isoaspartate (D-aspartate) O-methyltransferase activity"/>
    <property type="evidence" value="ECO:0007669"/>
    <property type="project" value="UniProtKB-EC"/>
</dbReference>
<comment type="subcellular location">
    <subcellularLocation>
        <location evidence="1">Cytoplasm</location>
    </subcellularLocation>
</comment>
<keyword evidence="13" id="KW-1185">Reference proteome</keyword>
<dbReference type="GO" id="GO:0032259">
    <property type="term" value="P:methylation"/>
    <property type="evidence" value="ECO:0007669"/>
    <property type="project" value="UniProtKB-KW"/>
</dbReference>
<dbReference type="GO" id="GO:0005737">
    <property type="term" value="C:cytoplasm"/>
    <property type="evidence" value="ECO:0007669"/>
    <property type="project" value="UniProtKB-SubCell"/>
</dbReference>
<keyword evidence="6" id="KW-0489">Methyltransferase</keyword>
<evidence type="ECO:0000256" key="3">
    <source>
        <dbReference type="ARBA" id="ARBA00011890"/>
    </source>
</evidence>
<evidence type="ECO:0000256" key="4">
    <source>
        <dbReference type="ARBA" id="ARBA00013346"/>
    </source>
</evidence>
<evidence type="ECO:0000256" key="1">
    <source>
        <dbReference type="ARBA" id="ARBA00004496"/>
    </source>
</evidence>
<reference evidence="12" key="1">
    <citation type="journal article" date="2014" name="Int. J. Syst. Evol. Microbiol.">
        <title>Complete genome sequence of Corynebacterium casei LMG S-19264T (=DSM 44701T), isolated from a smear-ripened cheese.</title>
        <authorList>
            <consortium name="US DOE Joint Genome Institute (JGI-PGF)"/>
            <person name="Walter F."/>
            <person name="Albersmeier A."/>
            <person name="Kalinowski J."/>
            <person name="Ruckert C."/>
        </authorList>
    </citation>
    <scope>NUCLEOTIDE SEQUENCE</scope>
    <source>
        <strain evidence="12">JCM 3313</strain>
    </source>
</reference>
<dbReference type="Gene3D" id="3.40.50.150">
    <property type="entry name" value="Vaccinia Virus protein VP39"/>
    <property type="match status" value="1"/>
</dbReference>
<dbReference type="AlphaFoldDB" id="A0A918ALD7"/>
<name>A0A918ALD7_9PSEU</name>
<evidence type="ECO:0000256" key="7">
    <source>
        <dbReference type="ARBA" id="ARBA00022679"/>
    </source>
</evidence>
<dbReference type="Proteomes" id="UP000639606">
    <property type="component" value="Unassembled WGS sequence"/>
</dbReference>
<dbReference type="PANTHER" id="PTHR11579">
    <property type="entry name" value="PROTEIN-L-ISOASPARTATE O-METHYLTRANSFERASE"/>
    <property type="match status" value="1"/>
</dbReference>
<evidence type="ECO:0000256" key="9">
    <source>
        <dbReference type="ARBA" id="ARBA00030757"/>
    </source>
</evidence>
<evidence type="ECO:0000256" key="6">
    <source>
        <dbReference type="ARBA" id="ARBA00022603"/>
    </source>
</evidence>
<gene>
    <name evidence="12" type="primary">pcm</name>
    <name evidence="12" type="ORF">GCM10010185_31200</name>
</gene>
<evidence type="ECO:0000313" key="13">
    <source>
        <dbReference type="Proteomes" id="UP000639606"/>
    </source>
</evidence>
<dbReference type="CDD" id="cd02440">
    <property type="entry name" value="AdoMet_MTases"/>
    <property type="match status" value="1"/>
</dbReference>
<evidence type="ECO:0000256" key="11">
    <source>
        <dbReference type="ARBA" id="ARBA00031350"/>
    </source>
</evidence>
<dbReference type="InterPro" id="IPR029063">
    <property type="entry name" value="SAM-dependent_MTases_sf"/>
</dbReference>
<proteinExistence type="inferred from homology"/>
<accession>A0A918ALD7</accession>
<evidence type="ECO:0000256" key="10">
    <source>
        <dbReference type="ARBA" id="ARBA00031323"/>
    </source>
</evidence>
<sequence>MDLATELRARLVDSLVDAGVLRDPRWVRAFREVPRDVFLPGFFVQRHDGTWSAMTPDSPDWLTAVYRNQVCVTQLDGDDSAWERARRGGAVGVPTSSSSMPTIMAIMLEALELDEGHRVLEIGAGTGYNAALLCHFLGQERVTTVDVDPGVLARAARHLALAGYRPACVLGDGERGCPERAPYDRVLGTCAVSRVPTAWLAQTRPGGLVVTTLNRALGAGLVRVESDGAGGGVGRVLREDGRFMPLRAHAPTWSRAALEHARTAPPEDSRTTELSARSVVEASSGFEFFAGLVLGDVVVGFDPVRLAHPDGSWARHRHGVVEQGGPRRLWDLAEEGYRRWRALDRPRRQRFGVTVTPDAQWFWLDAPNSPHRWPL</sequence>
<dbReference type="EMBL" id="BMRG01000005">
    <property type="protein sequence ID" value="GGP56723.1"/>
    <property type="molecule type" value="Genomic_DNA"/>
</dbReference>
<dbReference type="InterPro" id="IPR000682">
    <property type="entry name" value="PCMT"/>
</dbReference>
<comment type="similarity">
    <text evidence="2">Belongs to the methyltransferase superfamily. L-isoaspartyl/D-aspartyl protein methyltransferase family.</text>
</comment>